<evidence type="ECO:0000256" key="1">
    <source>
        <dbReference type="ARBA" id="ARBA00001526"/>
    </source>
</evidence>
<dbReference type="InterPro" id="IPR001279">
    <property type="entry name" value="Metallo-B-lactamas"/>
</dbReference>
<dbReference type="PANTHER" id="PTHR42951">
    <property type="entry name" value="METALLO-BETA-LACTAMASE DOMAIN-CONTAINING"/>
    <property type="match status" value="1"/>
</dbReference>
<comment type="catalytic activity">
    <reaction evidence="1">
        <text>a beta-lactam + H2O = a substituted beta-amino acid</text>
        <dbReference type="Rhea" id="RHEA:20401"/>
        <dbReference type="ChEBI" id="CHEBI:15377"/>
        <dbReference type="ChEBI" id="CHEBI:35627"/>
        <dbReference type="ChEBI" id="CHEBI:140347"/>
        <dbReference type="EC" id="3.5.2.6"/>
    </reaction>
</comment>
<evidence type="ECO:0000256" key="12">
    <source>
        <dbReference type="SAM" id="SignalP"/>
    </source>
</evidence>
<dbReference type="Gene3D" id="3.60.15.10">
    <property type="entry name" value="Ribonuclease Z/Hydroxyacylglutathione hydrolase-like"/>
    <property type="match status" value="1"/>
</dbReference>
<comment type="similarity">
    <text evidence="4">Belongs to the metallo-beta-lactamase superfamily. Class-B beta-lactamase family.</text>
</comment>
<evidence type="ECO:0000256" key="9">
    <source>
        <dbReference type="ARBA" id="ARBA00022801"/>
    </source>
</evidence>
<feature type="signal peptide" evidence="12">
    <location>
        <begin position="1"/>
        <end position="19"/>
    </location>
</feature>
<keyword evidence="6" id="KW-0479">Metal-binding</keyword>
<evidence type="ECO:0000313" key="15">
    <source>
        <dbReference type="Proteomes" id="UP001251524"/>
    </source>
</evidence>
<evidence type="ECO:0000256" key="7">
    <source>
        <dbReference type="ARBA" id="ARBA00022729"/>
    </source>
</evidence>
<feature type="chain" id="PRO_5045606922" description="beta-lactamase" evidence="12">
    <location>
        <begin position="20"/>
        <end position="307"/>
    </location>
</feature>
<keyword evidence="15" id="KW-1185">Reference proteome</keyword>
<dbReference type="InterPro" id="IPR036866">
    <property type="entry name" value="RibonucZ/Hydroxyglut_hydro"/>
</dbReference>
<dbReference type="Pfam" id="PF00753">
    <property type="entry name" value="Lactamase_B"/>
    <property type="match status" value="1"/>
</dbReference>
<evidence type="ECO:0000256" key="3">
    <source>
        <dbReference type="ARBA" id="ARBA00004418"/>
    </source>
</evidence>
<evidence type="ECO:0000256" key="8">
    <source>
        <dbReference type="ARBA" id="ARBA00022764"/>
    </source>
</evidence>
<proteinExistence type="inferred from homology"/>
<evidence type="ECO:0000259" key="13">
    <source>
        <dbReference type="SMART" id="SM00849"/>
    </source>
</evidence>
<dbReference type="InterPro" id="IPR050855">
    <property type="entry name" value="NDM-1-like"/>
</dbReference>
<keyword evidence="11" id="KW-0046">Antibiotic resistance</keyword>
<dbReference type="EC" id="3.5.2.6" evidence="5"/>
<dbReference type="SMART" id="SM00849">
    <property type="entry name" value="Lactamase_B"/>
    <property type="match status" value="1"/>
</dbReference>
<organism evidence="14 15">
    <name type="scientific">Lysobacter niastensis</name>
    <dbReference type="NCBI Taxonomy" id="380629"/>
    <lineage>
        <taxon>Bacteria</taxon>
        <taxon>Pseudomonadati</taxon>
        <taxon>Pseudomonadota</taxon>
        <taxon>Gammaproteobacteria</taxon>
        <taxon>Lysobacterales</taxon>
        <taxon>Lysobacteraceae</taxon>
        <taxon>Lysobacter</taxon>
    </lineage>
</organism>
<accession>A0ABU1WB18</accession>
<keyword evidence="9 14" id="KW-0378">Hydrolase</keyword>
<sequence length="307" mass="32523">MRVLPLAAALLITSGSTLAAEPVLPPLQAYQTPDSWRQPVAPFRLAQRSWYIGTDGLSAVLVKTDAGAVLIDGGMPQAADLLLARMRELDVAPGDLKLILHSHAHADHAGPLAAVQRATGAQLVSNAESAALLARGGSNDIHYGDGLLYPVPRVDRLVMDGEVVQLGDVAFTVHYTPAHTPGSMSWTWTDSAWPDKSGGKREGKPVHIAYADSLSAPDYRLVGNPRYPNIVDDYHRGFAAVRALPCDLLLTPHPSASGWAPANTAAPHQTPTTCAAYADQAERAFDAQLAKQRGDDTQGNASQGSAH</sequence>
<evidence type="ECO:0000256" key="11">
    <source>
        <dbReference type="ARBA" id="ARBA00023251"/>
    </source>
</evidence>
<dbReference type="SUPFAM" id="SSF56281">
    <property type="entry name" value="Metallo-hydrolase/oxidoreductase"/>
    <property type="match status" value="1"/>
</dbReference>
<protein>
    <recommendedName>
        <fullName evidence="5">beta-lactamase</fullName>
        <ecNumber evidence="5">3.5.2.6</ecNumber>
    </recommendedName>
</protein>
<evidence type="ECO:0000313" key="14">
    <source>
        <dbReference type="EMBL" id="MDR7134701.1"/>
    </source>
</evidence>
<evidence type="ECO:0000256" key="6">
    <source>
        <dbReference type="ARBA" id="ARBA00022723"/>
    </source>
</evidence>
<evidence type="ECO:0000256" key="2">
    <source>
        <dbReference type="ARBA" id="ARBA00001947"/>
    </source>
</evidence>
<evidence type="ECO:0000256" key="10">
    <source>
        <dbReference type="ARBA" id="ARBA00022833"/>
    </source>
</evidence>
<keyword evidence="10" id="KW-0862">Zinc</keyword>
<dbReference type="PANTHER" id="PTHR42951:SF17">
    <property type="entry name" value="METALLO-BETA-LACTAMASE DOMAIN-CONTAINING PROTEIN"/>
    <property type="match status" value="1"/>
</dbReference>
<name>A0ABU1WB18_9GAMM</name>
<comment type="cofactor">
    <cofactor evidence="2">
        <name>Zn(2+)</name>
        <dbReference type="ChEBI" id="CHEBI:29105"/>
    </cofactor>
</comment>
<dbReference type="NCBIfam" id="NF012229">
    <property type="entry name" value="bla_class_B_core"/>
    <property type="match status" value="1"/>
</dbReference>
<dbReference type="Proteomes" id="UP001251524">
    <property type="component" value="Unassembled WGS sequence"/>
</dbReference>
<evidence type="ECO:0000256" key="5">
    <source>
        <dbReference type="ARBA" id="ARBA00012865"/>
    </source>
</evidence>
<reference evidence="14 15" key="1">
    <citation type="submission" date="2023-07" db="EMBL/GenBank/DDBJ databases">
        <title>Sorghum-associated microbial communities from plants grown in Nebraska, USA.</title>
        <authorList>
            <person name="Schachtman D."/>
        </authorList>
    </citation>
    <scope>NUCLEOTIDE SEQUENCE [LARGE SCALE GENOMIC DNA]</scope>
    <source>
        <strain evidence="14 15">BE198</strain>
    </source>
</reference>
<evidence type="ECO:0000256" key="4">
    <source>
        <dbReference type="ARBA" id="ARBA00005250"/>
    </source>
</evidence>
<comment type="subcellular location">
    <subcellularLocation>
        <location evidence="3">Periplasm</location>
    </subcellularLocation>
</comment>
<dbReference type="NCBIfam" id="NF033105">
    <property type="entry name" value="bla_subclass_B3"/>
    <property type="match status" value="1"/>
</dbReference>
<dbReference type="RefSeq" id="WP_310061500.1">
    <property type="nucleotide sequence ID" value="NZ_JAVDVY010000002.1"/>
</dbReference>
<dbReference type="PROSITE" id="PS00743">
    <property type="entry name" value="BETA_LACTAMASE_B_1"/>
    <property type="match status" value="1"/>
</dbReference>
<comment type="caution">
    <text evidence="14">The sequence shown here is derived from an EMBL/GenBank/DDBJ whole genome shotgun (WGS) entry which is preliminary data.</text>
</comment>
<dbReference type="EMBL" id="JAVDVY010000002">
    <property type="protein sequence ID" value="MDR7134701.1"/>
    <property type="molecule type" value="Genomic_DNA"/>
</dbReference>
<dbReference type="GO" id="GO:0008800">
    <property type="term" value="F:beta-lactamase activity"/>
    <property type="evidence" value="ECO:0007669"/>
    <property type="project" value="UniProtKB-EC"/>
</dbReference>
<dbReference type="InterPro" id="IPR001018">
    <property type="entry name" value="Beta-lactamase_class-B_CS"/>
</dbReference>
<gene>
    <name evidence="14" type="ORF">J2X06_001910</name>
</gene>
<keyword evidence="8" id="KW-0574">Periplasm</keyword>
<keyword evidence="7 12" id="KW-0732">Signal</keyword>
<feature type="domain" description="Metallo-beta-lactamase" evidence="13">
    <location>
        <begin position="56"/>
        <end position="253"/>
    </location>
</feature>